<evidence type="ECO:0000256" key="4">
    <source>
        <dbReference type="SAM" id="Coils"/>
    </source>
</evidence>
<dbReference type="GO" id="GO:0003676">
    <property type="term" value="F:nucleic acid binding"/>
    <property type="evidence" value="ECO:0007669"/>
    <property type="project" value="InterPro"/>
</dbReference>
<protein>
    <recommendedName>
        <fullName evidence="6">RNase H type-1 domain-containing protein</fullName>
    </recommendedName>
</protein>
<evidence type="ECO:0000256" key="3">
    <source>
        <dbReference type="ARBA" id="ARBA00022918"/>
    </source>
</evidence>
<keyword evidence="4" id="KW-0175">Coiled coil</keyword>
<evidence type="ECO:0000256" key="2">
    <source>
        <dbReference type="ARBA" id="ARBA00022695"/>
    </source>
</evidence>
<dbReference type="SUPFAM" id="SSF53098">
    <property type="entry name" value="Ribonuclease H-like"/>
    <property type="match status" value="1"/>
</dbReference>
<dbReference type="PANTHER" id="PTHR48475">
    <property type="entry name" value="RIBONUCLEASE H"/>
    <property type="match status" value="1"/>
</dbReference>
<feature type="compositionally biased region" description="Basic and acidic residues" evidence="5">
    <location>
        <begin position="71"/>
        <end position="83"/>
    </location>
</feature>
<dbReference type="PROSITE" id="PS50879">
    <property type="entry name" value="RNASE_H_1"/>
    <property type="match status" value="1"/>
</dbReference>
<dbReference type="InterPro" id="IPR036397">
    <property type="entry name" value="RNaseH_sf"/>
</dbReference>
<feature type="region of interest" description="Disordered" evidence="5">
    <location>
        <begin position="380"/>
        <end position="423"/>
    </location>
</feature>
<sequence length="907" mass="101893">MATAVDLGRELVRRKIRLTYGGGNVGLQGAVASTVYTNGGIVRGFIPGGIPKTHKKKKGKTLRPATSRNSTFERLEDREEGQRKSAKLRVGQSVAHVSAFARLGEGREAEPARTQRSRSNQQEPARTRASRHEEEAESQPCGPVANWITISNDRVQQMEVKLEKLEKKVGEKNDQDKPLAGSPFTTRVHLTPFPRKRLGLEIQGQIRGNCTKRKKFTYLSTARQRESENLTQFLTRWKEEVDKVEEMDDNTILSLLLNGLRAGELYKEFYLKPPATYQEAYHTAWEFAEAETQLREKKEVEHGFKPKPVQIKKEEAPRSSRPRHHYDPVVRVVNTKECQEIRQASVNTPENPTGQPGRQCGELGKDYLQKAQKKSHQWIRRAAQGNDRDNDWRRDNRQRESQPTPDKEHIGMIFGGPEGGDSAAQRKNWVRSIYVEEVTADQARRKQARRESIVFTDRDLPATGEDHNDPLVITMDINGVDVARVLVDTGSSVNILDTPDLASLDRITPALRLSYRNSNEPGTSGLAKPGSSRNLTTMEVRLSCAYDSGPIQEHLGSNGFSSVGPTRINSVVEEEPNSTDKHFFKMLKAADTDLWPGSSKTSQLSAVARLLNIKSEHNLSERCYDTICQNIKDILPEDNSMAKKKGGHVSLDEVIIHTKTKKHDGKTWVDPEHAELQEATQNGLQVTDEEIWCSLVEGHNAKNRVPRVGDYEREMRKMNPSSKPLRSSTSSRSTAEISALKEQNQRLQEQIDSLTSNLSMTIQEELRKLYGGNLPRRGVTDLQVNKPTEQWWEMAVDGASGPKGYGGGIVFTTPQGFKIYHSLVFNFKLTNNEAEYEALAGGLRLAQALKISRVSIKSHSSLIVGQVTGNMEARERQMAQYKDLVFALLKGFEEFNIAQSMFQNLPG</sequence>
<dbReference type="EMBL" id="OOIL02000506">
    <property type="protein sequence ID" value="VFQ65961.1"/>
    <property type="molecule type" value="Genomic_DNA"/>
</dbReference>
<keyword evidence="8" id="KW-1185">Reference proteome</keyword>
<dbReference type="GO" id="GO:0003964">
    <property type="term" value="F:RNA-directed DNA polymerase activity"/>
    <property type="evidence" value="ECO:0007669"/>
    <property type="project" value="UniProtKB-KW"/>
</dbReference>
<dbReference type="GO" id="GO:0004523">
    <property type="term" value="F:RNA-DNA hybrid ribonuclease activity"/>
    <property type="evidence" value="ECO:0007669"/>
    <property type="project" value="InterPro"/>
</dbReference>
<dbReference type="InterPro" id="IPR002156">
    <property type="entry name" value="RNaseH_domain"/>
</dbReference>
<feature type="region of interest" description="Disordered" evidence="5">
    <location>
        <begin position="298"/>
        <end position="331"/>
    </location>
</feature>
<evidence type="ECO:0000256" key="5">
    <source>
        <dbReference type="SAM" id="MobiDB-lite"/>
    </source>
</evidence>
<dbReference type="Gene3D" id="3.40.50.450">
    <property type="match status" value="1"/>
</dbReference>
<feature type="region of interest" description="Disordered" evidence="5">
    <location>
        <begin position="712"/>
        <end position="744"/>
    </location>
</feature>
<dbReference type="SUPFAM" id="SSF102405">
    <property type="entry name" value="MCP/YpsA-like"/>
    <property type="match status" value="1"/>
</dbReference>
<feature type="domain" description="RNase H type-1" evidence="6">
    <location>
        <begin position="788"/>
        <end position="907"/>
    </location>
</feature>
<dbReference type="Proteomes" id="UP000595140">
    <property type="component" value="Unassembled WGS sequence"/>
</dbReference>
<dbReference type="InterPro" id="IPR012337">
    <property type="entry name" value="RNaseH-like_sf"/>
</dbReference>
<feature type="coiled-coil region" evidence="4">
    <location>
        <begin position="148"/>
        <end position="175"/>
    </location>
</feature>
<feature type="compositionally biased region" description="Basic and acidic residues" evidence="5">
    <location>
        <begin position="104"/>
        <end position="113"/>
    </location>
</feature>
<keyword evidence="1" id="KW-0808">Transferase</keyword>
<evidence type="ECO:0000313" key="8">
    <source>
        <dbReference type="Proteomes" id="UP000595140"/>
    </source>
</evidence>
<feature type="compositionally biased region" description="Basic residues" evidence="5">
    <location>
        <begin position="52"/>
        <end position="61"/>
    </location>
</feature>
<dbReference type="PANTHER" id="PTHR48475:SF1">
    <property type="entry name" value="RNASE H TYPE-1 DOMAIN-CONTAINING PROTEIN"/>
    <property type="match status" value="1"/>
</dbReference>
<dbReference type="Pfam" id="PF13456">
    <property type="entry name" value="RVT_3"/>
    <property type="match status" value="1"/>
</dbReference>
<feature type="compositionally biased region" description="Low complexity" evidence="5">
    <location>
        <begin position="720"/>
        <end position="734"/>
    </location>
</feature>
<dbReference type="GO" id="GO:0006508">
    <property type="term" value="P:proteolysis"/>
    <property type="evidence" value="ECO:0007669"/>
    <property type="project" value="InterPro"/>
</dbReference>
<evidence type="ECO:0000259" key="6">
    <source>
        <dbReference type="PROSITE" id="PS50879"/>
    </source>
</evidence>
<name>A0A484KJ60_9ASTE</name>
<dbReference type="AlphaFoldDB" id="A0A484KJ60"/>
<dbReference type="Gene3D" id="3.30.420.10">
    <property type="entry name" value="Ribonuclease H-like superfamily/Ribonuclease H"/>
    <property type="match status" value="1"/>
</dbReference>
<keyword evidence="2" id="KW-0548">Nucleotidyltransferase</keyword>
<dbReference type="PROSITE" id="PS00141">
    <property type="entry name" value="ASP_PROTEASE"/>
    <property type="match status" value="1"/>
</dbReference>
<evidence type="ECO:0000313" key="7">
    <source>
        <dbReference type="EMBL" id="VFQ65961.1"/>
    </source>
</evidence>
<dbReference type="InterPro" id="IPR001969">
    <property type="entry name" value="Aspartic_peptidase_AS"/>
</dbReference>
<feature type="region of interest" description="Disordered" evidence="5">
    <location>
        <begin position="343"/>
        <end position="362"/>
    </location>
</feature>
<feature type="compositionally biased region" description="Basic and acidic residues" evidence="5">
    <location>
        <begin position="386"/>
        <end position="410"/>
    </location>
</feature>
<proteinExistence type="predicted"/>
<feature type="compositionally biased region" description="Polar residues" evidence="5">
    <location>
        <begin position="343"/>
        <end position="356"/>
    </location>
</feature>
<reference evidence="7 8" key="1">
    <citation type="submission" date="2018-04" db="EMBL/GenBank/DDBJ databases">
        <authorList>
            <person name="Vogel A."/>
        </authorList>
    </citation>
    <scope>NUCLEOTIDE SEQUENCE [LARGE SCALE GENOMIC DNA]</scope>
</reference>
<keyword evidence="3" id="KW-0695">RNA-directed DNA polymerase</keyword>
<dbReference type="GO" id="GO:0004190">
    <property type="term" value="F:aspartic-type endopeptidase activity"/>
    <property type="evidence" value="ECO:0007669"/>
    <property type="project" value="InterPro"/>
</dbReference>
<dbReference type="CDD" id="cd09279">
    <property type="entry name" value="RNase_HI_like"/>
    <property type="match status" value="1"/>
</dbReference>
<gene>
    <name evidence="7" type="ORF">CCAM_LOCUS7737</name>
</gene>
<evidence type="ECO:0000256" key="1">
    <source>
        <dbReference type="ARBA" id="ARBA00022679"/>
    </source>
</evidence>
<accession>A0A484KJ60</accession>
<feature type="region of interest" description="Disordered" evidence="5">
    <location>
        <begin position="51"/>
        <end position="141"/>
    </location>
</feature>
<dbReference type="OrthoDB" id="1938451at2759"/>
<organism evidence="7 8">
    <name type="scientific">Cuscuta campestris</name>
    <dbReference type="NCBI Taxonomy" id="132261"/>
    <lineage>
        <taxon>Eukaryota</taxon>
        <taxon>Viridiplantae</taxon>
        <taxon>Streptophyta</taxon>
        <taxon>Embryophyta</taxon>
        <taxon>Tracheophyta</taxon>
        <taxon>Spermatophyta</taxon>
        <taxon>Magnoliopsida</taxon>
        <taxon>eudicotyledons</taxon>
        <taxon>Gunneridae</taxon>
        <taxon>Pentapetalae</taxon>
        <taxon>asterids</taxon>
        <taxon>lamiids</taxon>
        <taxon>Solanales</taxon>
        <taxon>Convolvulaceae</taxon>
        <taxon>Cuscuteae</taxon>
        <taxon>Cuscuta</taxon>
        <taxon>Cuscuta subgen. Grammica</taxon>
        <taxon>Cuscuta sect. Cleistogrammica</taxon>
    </lineage>
</organism>